<evidence type="ECO:0000256" key="2">
    <source>
        <dbReference type="ARBA" id="ARBA00023015"/>
    </source>
</evidence>
<organism evidence="6 7">
    <name type="scientific">Roseomonas populi</name>
    <dbReference type="NCBI Taxonomy" id="3121582"/>
    <lineage>
        <taxon>Bacteria</taxon>
        <taxon>Pseudomonadati</taxon>
        <taxon>Pseudomonadota</taxon>
        <taxon>Alphaproteobacteria</taxon>
        <taxon>Acetobacterales</taxon>
        <taxon>Roseomonadaceae</taxon>
        <taxon>Roseomonas</taxon>
    </lineage>
</organism>
<protein>
    <submittedName>
        <fullName evidence="6">LysR family transcriptional regulator</fullName>
    </submittedName>
</protein>
<dbReference type="CDD" id="cd08474">
    <property type="entry name" value="PBP2_CrgA_like_5"/>
    <property type="match status" value="1"/>
</dbReference>
<comment type="similarity">
    <text evidence="1">Belongs to the LysR transcriptional regulatory family.</text>
</comment>
<keyword evidence="2" id="KW-0805">Transcription regulation</keyword>
<dbReference type="InterPro" id="IPR000847">
    <property type="entry name" value="LysR_HTH_N"/>
</dbReference>
<dbReference type="RefSeq" id="WP_257718272.1">
    <property type="nucleotide sequence ID" value="NZ_JANJOU010000022.1"/>
</dbReference>
<gene>
    <name evidence="6" type="ORF">NRP21_21420</name>
</gene>
<name>A0ABT1X943_9PROT</name>
<dbReference type="Gene3D" id="3.40.190.290">
    <property type="match status" value="1"/>
</dbReference>
<proteinExistence type="inferred from homology"/>
<comment type="caution">
    <text evidence="6">The sequence shown here is derived from an EMBL/GenBank/DDBJ whole genome shotgun (WGS) entry which is preliminary data.</text>
</comment>
<dbReference type="PANTHER" id="PTHR30537">
    <property type="entry name" value="HTH-TYPE TRANSCRIPTIONAL REGULATOR"/>
    <property type="match status" value="1"/>
</dbReference>
<dbReference type="PANTHER" id="PTHR30537:SF1">
    <property type="entry name" value="HTH-TYPE TRANSCRIPTIONAL REGULATOR PGRR"/>
    <property type="match status" value="1"/>
</dbReference>
<evidence type="ECO:0000256" key="4">
    <source>
        <dbReference type="ARBA" id="ARBA00023163"/>
    </source>
</evidence>
<evidence type="ECO:0000313" key="6">
    <source>
        <dbReference type="EMBL" id="MCR0984622.1"/>
    </source>
</evidence>
<keyword evidence="4" id="KW-0804">Transcription</keyword>
<feature type="domain" description="HTH lysR-type" evidence="5">
    <location>
        <begin position="4"/>
        <end position="61"/>
    </location>
</feature>
<dbReference type="PROSITE" id="PS50931">
    <property type="entry name" value="HTH_LYSR"/>
    <property type="match status" value="1"/>
</dbReference>
<dbReference type="Proteomes" id="UP001524642">
    <property type="component" value="Unassembled WGS sequence"/>
</dbReference>
<evidence type="ECO:0000259" key="5">
    <source>
        <dbReference type="PROSITE" id="PS50931"/>
    </source>
</evidence>
<dbReference type="EMBL" id="JANJOU010000022">
    <property type="protein sequence ID" value="MCR0984622.1"/>
    <property type="molecule type" value="Genomic_DNA"/>
</dbReference>
<dbReference type="SUPFAM" id="SSF53850">
    <property type="entry name" value="Periplasmic binding protein-like II"/>
    <property type="match status" value="1"/>
</dbReference>
<sequence>MRSRNLAELEAFAAIARARSFRKAAEERGVSVSALSLTMRTLEERMGVRLLHRTTRSVSPTEAGQLLLQRLQPALDDIAAAMDMVNDFREHPTGTVRINAPIPALEVCLAPLAGGFLAENPAVSLELISDAARVDIVEHGFDAGVRFGEDLARDMIAVPLGGPLRYLVLGTPDLLRRLGAPEQPEDLLRHRCVRHRFPGGGIFPWEFEKDGRKVTITPEGPLTVNDPRVALRAGLDGAGLIRLPEEYARPAIAAGQLVPVLEAWCPLLPSWFLYYPSRRQMSSAFRTFLDYVARCRPTAGLPEQPHRPA</sequence>
<dbReference type="Gene3D" id="1.10.10.10">
    <property type="entry name" value="Winged helix-like DNA-binding domain superfamily/Winged helix DNA-binding domain"/>
    <property type="match status" value="1"/>
</dbReference>
<keyword evidence="3" id="KW-0238">DNA-binding</keyword>
<dbReference type="InterPro" id="IPR036390">
    <property type="entry name" value="WH_DNA-bd_sf"/>
</dbReference>
<reference evidence="6 7" key="1">
    <citation type="submission" date="2022-06" db="EMBL/GenBank/DDBJ databases">
        <title>Roseomonas CN29.</title>
        <authorList>
            <person name="Cheng Y."/>
            <person name="He X."/>
        </authorList>
    </citation>
    <scope>NUCLEOTIDE SEQUENCE [LARGE SCALE GENOMIC DNA]</scope>
    <source>
        <strain evidence="6 7">CN29</strain>
    </source>
</reference>
<dbReference type="SUPFAM" id="SSF46785">
    <property type="entry name" value="Winged helix' DNA-binding domain"/>
    <property type="match status" value="1"/>
</dbReference>
<accession>A0ABT1X943</accession>
<dbReference type="InterPro" id="IPR036388">
    <property type="entry name" value="WH-like_DNA-bd_sf"/>
</dbReference>
<evidence type="ECO:0000256" key="1">
    <source>
        <dbReference type="ARBA" id="ARBA00009437"/>
    </source>
</evidence>
<keyword evidence="7" id="KW-1185">Reference proteome</keyword>
<dbReference type="Pfam" id="PF03466">
    <property type="entry name" value="LysR_substrate"/>
    <property type="match status" value="1"/>
</dbReference>
<evidence type="ECO:0000256" key="3">
    <source>
        <dbReference type="ARBA" id="ARBA00023125"/>
    </source>
</evidence>
<dbReference type="Pfam" id="PF00126">
    <property type="entry name" value="HTH_1"/>
    <property type="match status" value="1"/>
</dbReference>
<dbReference type="InterPro" id="IPR005119">
    <property type="entry name" value="LysR_subst-bd"/>
</dbReference>
<dbReference type="InterPro" id="IPR058163">
    <property type="entry name" value="LysR-type_TF_proteobact-type"/>
</dbReference>
<evidence type="ECO:0000313" key="7">
    <source>
        <dbReference type="Proteomes" id="UP001524642"/>
    </source>
</evidence>